<proteinExistence type="predicted"/>
<keyword evidence="3" id="KW-1185">Reference proteome</keyword>
<gene>
    <name evidence="2" type="ORF">GL50803_009752</name>
</gene>
<dbReference type="Proteomes" id="UP000001548">
    <property type="component" value="Unassembled WGS sequence"/>
</dbReference>
<dbReference type="VEuPathDB" id="GiardiaDB:GL50803_9752"/>
<comment type="caution">
    <text evidence="2">The sequence shown here is derived from an EMBL/GenBank/DDBJ whole genome shotgun (WGS) entry which is preliminary data.</text>
</comment>
<reference evidence="2 3" key="1">
    <citation type="journal article" date="2007" name="Science">
        <title>Genomic minimalism in the early diverging intestinal parasite Giardia lamblia.</title>
        <authorList>
            <person name="Morrison H.G."/>
            <person name="McArthur A.G."/>
            <person name="Gillin F.D."/>
            <person name="Aley S.B."/>
            <person name="Adam R.D."/>
            <person name="Olsen G.J."/>
            <person name="Best A.A."/>
            <person name="Cande W.Z."/>
            <person name="Chen F."/>
            <person name="Cipriano M.J."/>
            <person name="Davids B.J."/>
            <person name="Dawson S.C."/>
            <person name="Elmendorf H.G."/>
            <person name="Hehl A.B."/>
            <person name="Holder M.E."/>
            <person name="Huse S.M."/>
            <person name="Kim U.U."/>
            <person name="Lasek-Nesselquist E."/>
            <person name="Manning G."/>
            <person name="Nigam A."/>
            <person name="Nixon J.E."/>
            <person name="Palm D."/>
            <person name="Passamaneck N.E."/>
            <person name="Prabhu A."/>
            <person name="Reich C.I."/>
            <person name="Reiner D.S."/>
            <person name="Samuelson J."/>
            <person name="Svard S.G."/>
            <person name="Sogin M.L."/>
        </authorList>
    </citation>
    <scope>NUCLEOTIDE SEQUENCE [LARGE SCALE GENOMIC DNA]</scope>
    <source>
        <strain evidence="2 3">WB C6</strain>
    </source>
</reference>
<feature type="region of interest" description="Disordered" evidence="1">
    <location>
        <begin position="1414"/>
        <end position="1452"/>
    </location>
</feature>
<evidence type="ECO:0000256" key="1">
    <source>
        <dbReference type="SAM" id="MobiDB-lite"/>
    </source>
</evidence>
<feature type="compositionally biased region" description="Low complexity" evidence="1">
    <location>
        <begin position="1414"/>
        <end position="1432"/>
    </location>
</feature>
<dbReference type="EMBL" id="AACB03000001">
    <property type="protein sequence ID" value="KAE8305834.1"/>
    <property type="molecule type" value="Genomic_DNA"/>
</dbReference>
<evidence type="ECO:0000313" key="3">
    <source>
        <dbReference type="Proteomes" id="UP000001548"/>
    </source>
</evidence>
<name>A8BE58_GIAIC</name>
<dbReference type="KEGG" id="gla:GL50803_009752"/>
<evidence type="ECO:0000313" key="2">
    <source>
        <dbReference type="EMBL" id="KAE8305834.1"/>
    </source>
</evidence>
<dbReference type="OMA" id="DCSSKRF"/>
<dbReference type="GeneID" id="5700496"/>
<sequence length="1508" mass="167224">MLLKRSTLKRFVHNEAIKHIETGGANWCLPSPTRSKSASSCRLVGQAPDGRMLVVLETLSGPSSVLSEIYLQSISDSTNDAIQSSIPIFKISAAAIVYHCALSPGSGAFLLMTFVSIVSPFTNQPIKRSRRLHDTILVSLASQSYQDGGSWPSFVAGCDVEPIMGMYGMHRLVSNAPDPVIGYFLSGEQKHSPDLVSDVPTPYHSSVLQIDNISITMEKSSLSYFLISYVSGAILDEYTLPFTNCIYHRPTDTTVSRTTIEQINIRFNKSFTDQVKSFIIWHEAKHLGTLASHMREPVAFRQFLPTTGDLVVITRQRIASQMASIGTANLTVSIYKDFRKAVSRHSGLSTSQPSNLSVPQVPGPSTHSLRHITSLCVGPFPDYPLIVAEAFSALIPCTIAVSFGSISSALPIIAFEYFLSSTVPTDIAADSGASMTAMLTLVSPFTEAIYHTSARIDTNMEGLKMTGRDEDKLEAGVTKRVDTTNFRLFAAAISSHILHGLSPSELNSSVLLDSLTFKVAVRNTYRHSFFSVCSTQLFFTSNLVIWVVPDPVAGVAKTTLVSCTQVGGFTTVFMGTDTLLSIDMATLFRSGAVHRIPTPTCTGTDEVDSNTGSDRAYPVQSSLFDIICANSNSNDDPPVISCSSSDALIYQSRQLLRHTTERFIPKSIFKAKSRVLSYDAGTVSIEHSTHSCENTHSTNNPDLSSCLTLSQLTSWDTEASDGCTITGLFSELTHLIPVTTEKVAYITILKELNLHRSGTLLDCSSKRFVQLPTADQGIYICDCAFLAINLCDQEVQLEKLWANGCAEVRKRFQTIYLYDTYLCQLLAVEVDYSAILSYLVSEEQAKYLHNELQKMKLLIPGDPAYEVEHPSESNFTSSLGLRTNQLLLHALLSVQIYSFFYFLSTLVFTCGTCFMQGYLLSNVMSDILGPTFSVPANFRGKETTCNSTQSQLIEKCLGILSSSKLLLVCNEANTKLESESPLALFSVLYLCAVHMFASSDYDWLSKELTCSAFAACYYRKLMRKNLLSLRSIRQFYRCIQPVCNLLDIQFSYLQSFAQMDETGMQISDVLLKNNLHAFNPCILSAGRLDNSACLHPLSNHVTYMSSAYPCLRDYYIYHRSSVRDWPRQIKLLTRPSFQQFTGSMDAYIAEVDAGAFTHKIGNYLARVQACMYKVISQAFSAAPTLWIPLLEIYEEFMGNSYSSSKVRYPGIPENLWKHASSYLEDLGSFPYQPAWVKEPDTIPQYLYPCYRYTSNYLEPVSRQVLGSNSGHSFKKPLSSVLGLVLEHSVLRLAILQEERSSYPTFLRLLNVGNVHSSESHSEPRSRSRSRLNKQQAQHPEDLASAALNACPAKFIEASQKRLSYIEDQFDLPLTEILAQASMELLEFEITYGPVVPEASRPSIVASPAFQKADSFVSTSNTSSRPSSRAASRTFRRDTQVRSSDQPKPIDDARNMDQFRQLTPSNHSNLHTSIGSPLPTSTGTSFTIKQVHECEGLDRSDLVNFLKYL</sequence>
<accession>A8BE58</accession>
<feature type="region of interest" description="Disordered" evidence="1">
    <location>
        <begin position="1315"/>
        <end position="1340"/>
    </location>
</feature>
<dbReference type="RefSeq" id="XP_001707594.1">
    <property type="nucleotide sequence ID" value="XM_001707542.1"/>
</dbReference>
<organism evidence="2 3">
    <name type="scientific">Giardia intestinalis (strain ATCC 50803 / WB clone C6)</name>
    <name type="common">Giardia lamblia</name>
    <dbReference type="NCBI Taxonomy" id="184922"/>
    <lineage>
        <taxon>Eukaryota</taxon>
        <taxon>Metamonada</taxon>
        <taxon>Diplomonadida</taxon>
        <taxon>Hexamitidae</taxon>
        <taxon>Giardiinae</taxon>
        <taxon>Giardia</taxon>
    </lineage>
</organism>
<protein>
    <submittedName>
        <fullName evidence="2">Uncharacterized protein</fullName>
    </submittedName>
</protein>
<dbReference type="HOGENOM" id="CLU_248347_0_0_1"/>